<dbReference type="EMBL" id="MHIL01000004">
    <property type="protein sequence ID" value="OGY52423.1"/>
    <property type="molecule type" value="Genomic_DNA"/>
</dbReference>
<feature type="transmembrane region" description="Helical" evidence="1">
    <location>
        <begin position="105"/>
        <end position="122"/>
    </location>
</feature>
<accession>A0A1G1YJB6</accession>
<keyword evidence="1" id="KW-0472">Membrane</keyword>
<gene>
    <name evidence="2" type="ORF">A3J59_00750</name>
</gene>
<comment type="caution">
    <text evidence="2">The sequence shown here is derived from an EMBL/GenBank/DDBJ whole genome shotgun (WGS) entry which is preliminary data.</text>
</comment>
<organism evidence="2 3">
    <name type="scientific">Candidatus Buchananbacteria bacterium RIFCSPHIGHO2_02_FULL_56_16</name>
    <dbReference type="NCBI Taxonomy" id="1797542"/>
    <lineage>
        <taxon>Bacteria</taxon>
        <taxon>Candidatus Buchananiibacteriota</taxon>
    </lineage>
</organism>
<proteinExistence type="predicted"/>
<feature type="transmembrane region" description="Helical" evidence="1">
    <location>
        <begin position="47"/>
        <end position="70"/>
    </location>
</feature>
<feature type="transmembrane region" description="Helical" evidence="1">
    <location>
        <begin position="18"/>
        <end position="35"/>
    </location>
</feature>
<evidence type="ECO:0000256" key="1">
    <source>
        <dbReference type="SAM" id="Phobius"/>
    </source>
</evidence>
<keyword evidence="1" id="KW-0812">Transmembrane</keyword>
<keyword evidence="1" id="KW-1133">Transmembrane helix</keyword>
<dbReference type="Proteomes" id="UP000177310">
    <property type="component" value="Unassembled WGS sequence"/>
</dbReference>
<name>A0A1G1YJB6_9BACT</name>
<feature type="transmembrane region" description="Helical" evidence="1">
    <location>
        <begin position="76"/>
        <end position="93"/>
    </location>
</feature>
<dbReference type="AlphaFoldDB" id="A0A1G1YJB6"/>
<evidence type="ECO:0000313" key="2">
    <source>
        <dbReference type="EMBL" id="OGY52423.1"/>
    </source>
</evidence>
<evidence type="ECO:0000313" key="3">
    <source>
        <dbReference type="Proteomes" id="UP000177310"/>
    </source>
</evidence>
<dbReference type="STRING" id="1797542.A3J59_00750"/>
<reference evidence="2 3" key="1">
    <citation type="journal article" date="2016" name="Nat. Commun.">
        <title>Thousands of microbial genomes shed light on interconnected biogeochemical processes in an aquifer system.</title>
        <authorList>
            <person name="Anantharaman K."/>
            <person name="Brown C.T."/>
            <person name="Hug L.A."/>
            <person name="Sharon I."/>
            <person name="Castelle C.J."/>
            <person name="Probst A.J."/>
            <person name="Thomas B.C."/>
            <person name="Singh A."/>
            <person name="Wilkins M.J."/>
            <person name="Karaoz U."/>
            <person name="Brodie E.L."/>
            <person name="Williams K.H."/>
            <person name="Hubbard S.S."/>
            <person name="Banfield J.F."/>
        </authorList>
    </citation>
    <scope>NUCLEOTIDE SEQUENCE [LARGE SCALE GENOMIC DNA]</scope>
</reference>
<protein>
    <submittedName>
        <fullName evidence="2">Uncharacterized protein</fullName>
    </submittedName>
</protein>
<feature type="transmembrane region" description="Helical" evidence="1">
    <location>
        <begin position="128"/>
        <end position="154"/>
    </location>
</feature>
<sequence>MMIPLAMQFTNEVQWDEAVAYSVILLAAGGFYELWQWLKTRTRAYRVAFGIGLVGVLLLGWVSGAVGIIGSEDNPVNLMYWAVFAVGLIGSLISRFKPRGMARTLFATALVQVLVPVVALIISPEVSWGNVGVIGVFVFNSIFALPFAGSAMLFRRVSR</sequence>